<proteinExistence type="predicted"/>
<sequence>MAIAPSGKRGRTVIVICCKEKGRLETASTQTKATDPGFQTLNFSLVRAGDRGY</sequence>
<dbReference type="Proteomes" id="UP000326678">
    <property type="component" value="Chromosome Gxm1"/>
</dbReference>
<keyword evidence="2" id="KW-1185">Reference proteome</keyword>
<dbReference type="KEGG" id="nsh:GXM_02262"/>
<organism evidence="1 2">
    <name type="scientific">Nostoc sphaeroides CCNUC1</name>
    <dbReference type="NCBI Taxonomy" id="2653204"/>
    <lineage>
        <taxon>Bacteria</taxon>
        <taxon>Bacillati</taxon>
        <taxon>Cyanobacteriota</taxon>
        <taxon>Cyanophyceae</taxon>
        <taxon>Nostocales</taxon>
        <taxon>Nostocaceae</taxon>
        <taxon>Nostoc</taxon>
    </lineage>
</organism>
<evidence type="ECO:0000313" key="2">
    <source>
        <dbReference type="Proteomes" id="UP000326678"/>
    </source>
</evidence>
<dbReference type="AlphaFoldDB" id="A0A5P8VWQ6"/>
<dbReference type="EMBL" id="CP045226">
    <property type="protein sequence ID" value="QFS44787.1"/>
    <property type="molecule type" value="Genomic_DNA"/>
</dbReference>
<reference evidence="1 2" key="1">
    <citation type="submission" date="2019-10" db="EMBL/GenBank/DDBJ databases">
        <title>Genomic and transcriptomic insights into the perfect genentic adaptation of a filamentous nitrogen-fixing cyanobacterium to rice fields.</title>
        <authorList>
            <person name="Chen Z."/>
        </authorList>
    </citation>
    <scope>NUCLEOTIDE SEQUENCE [LARGE SCALE GENOMIC DNA]</scope>
    <source>
        <strain evidence="1">CCNUC1</strain>
    </source>
</reference>
<accession>A0A5P8VWQ6</accession>
<name>A0A5P8VWQ6_9NOSO</name>
<protein>
    <submittedName>
        <fullName evidence="1">Uncharacterized protein</fullName>
    </submittedName>
</protein>
<gene>
    <name evidence="1" type="ORF">GXM_02262</name>
</gene>
<evidence type="ECO:0000313" key="1">
    <source>
        <dbReference type="EMBL" id="QFS44787.1"/>
    </source>
</evidence>